<sequence>MNNELLMDYIGIVRNYLNYTYSDKIEVSDRNALTFFYLAKYSNIKGKKLTDEETIKSITKGENDKGICGIYMNDENSDILEVDLIKTRYINAFNKCSLTEEDMNETINNFKEFPYIKDCNESINYWQKRFLECKDKFKEIKIKFVLLTNGYVSPYSKKKALENSINVFDKEGAIFIHEAIKIIDVYKFEKLDYYNNLEVKKVFNDESNINLRRIIMIYNLRAKIETWLYKSKVNNIIENLINKNSREEVMNYMLYIFVKLVKFYDVKTVEDRIELLKYNFDKFVNNIDEDNKVLEITTLEEPFISTIKLFLHDSDILIDNQLIELKWDESHEKAFIRAFNNVKK</sequence>
<dbReference type="Proteomes" id="UP000095488">
    <property type="component" value="Unassembled WGS sequence"/>
</dbReference>
<reference evidence="1 2" key="1">
    <citation type="submission" date="2015-09" db="EMBL/GenBank/DDBJ databases">
        <authorList>
            <consortium name="Pathogen Informatics"/>
            <person name="Wu L."/>
            <person name="Ma J."/>
        </authorList>
    </citation>
    <scope>NUCLEOTIDE SEQUENCE [LARGE SCALE GENOMIC DNA]</scope>
    <source>
        <strain evidence="1 2">2789STDY5834858</strain>
    </source>
</reference>
<organism evidence="1 2">
    <name type="scientific">Sarcina ventriculi</name>
    <name type="common">Clostridium ventriculi</name>
    <dbReference type="NCBI Taxonomy" id="1267"/>
    <lineage>
        <taxon>Bacteria</taxon>
        <taxon>Bacillati</taxon>
        <taxon>Bacillota</taxon>
        <taxon>Clostridia</taxon>
        <taxon>Eubacteriales</taxon>
        <taxon>Clostridiaceae</taxon>
        <taxon>Sarcina</taxon>
    </lineage>
</organism>
<keyword evidence="2" id="KW-1185">Reference proteome</keyword>
<protein>
    <submittedName>
        <fullName evidence="1">Uncharacterized protein</fullName>
    </submittedName>
</protein>
<evidence type="ECO:0000313" key="1">
    <source>
        <dbReference type="EMBL" id="CUN99166.1"/>
    </source>
</evidence>
<comment type="caution">
    <text evidence="1">The sequence shown here is derived from an EMBL/GenBank/DDBJ whole genome shotgun (WGS) entry which is preliminary data.</text>
</comment>
<evidence type="ECO:0000313" key="2">
    <source>
        <dbReference type="Proteomes" id="UP000095488"/>
    </source>
</evidence>
<proteinExistence type="predicted"/>
<dbReference type="RefSeq" id="WP_055259304.1">
    <property type="nucleotide sequence ID" value="NZ_CABIXL010000005.1"/>
</dbReference>
<gene>
    <name evidence="1" type="ORF">ERS852473_01600</name>
</gene>
<dbReference type="EMBL" id="CYZR01000005">
    <property type="protein sequence ID" value="CUN99166.1"/>
    <property type="molecule type" value="Genomic_DNA"/>
</dbReference>
<accession>A0ABP2AQP5</accession>
<name>A0ABP2AQP5_SARVE</name>